<dbReference type="Pfam" id="PF03929">
    <property type="entry name" value="PepSY_TM"/>
    <property type="match status" value="1"/>
</dbReference>
<feature type="transmembrane region" description="Helical" evidence="2">
    <location>
        <begin position="335"/>
        <end position="355"/>
    </location>
</feature>
<dbReference type="Proteomes" id="UP000613582">
    <property type="component" value="Unassembled WGS sequence"/>
</dbReference>
<dbReference type="AlphaFoldDB" id="A0A8J2V4F1"/>
<dbReference type="PANTHER" id="PTHR34219">
    <property type="entry name" value="IRON-REGULATED INNER MEMBRANE PROTEIN-RELATED"/>
    <property type="match status" value="1"/>
</dbReference>
<keyword evidence="2" id="KW-0472">Membrane</keyword>
<keyword evidence="4" id="KW-1185">Reference proteome</keyword>
<feature type="compositionally biased region" description="Low complexity" evidence="1">
    <location>
        <begin position="366"/>
        <end position="377"/>
    </location>
</feature>
<feature type="transmembrane region" description="Helical" evidence="2">
    <location>
        <begin position="146"/>
        <end position="169"/>
    </location>
</feature>
<sequence length="385" mass="42722">MARPGNKNGKKKSRLWFDIHSWVGLKLSLFVSFILITGTLAVISNELDWLANGSMRVMPQAQSERVSWGTLYEAARADYPDMRLSYFTGPLDPWFAAGAYGQMPDGERRLIDINPYTGEVTGDRGWMSFQRFLRNTHRHLMLPVKWGVPLVSALSFLLIASMISGLIVYKKFWRGFLKQPRTRDARTLNGDLHRLVALWTLWFVPVIALTGLFYLAESLGWRAPSFGETGKAREVEITLTGEMIDEMAARAEEVQPGLDISVMLPPTRPGQPLVFQGYTDGTWLVRARASYVAFDPATGAVLGTHRSRDAGLHQRIAEMADPLHFGTFGGIWTKLIWFVFGAALSALSVTGVVIYGQRMVRSAMGTAKGTGAAPPAGRRQLEAAE</sequence>
<protein>
    <recommendedName>
        <fullName evidence="5">PepSY domain-containing protein</fullName>
    </recommendedName>
</protein>
<evidence type="ECO:0008006" key="5">
    <source>
        <dbReference type="Google" id="ProtNLM"/>
    </source>
</evidence>
<organism evidence="3 4">
    <name type="scientific">Aquisalinus flavus</name>
    <dbReference type="NCBI Taxonomy" id="1526572"/>
    <lineage>
        <taxon>Bacteria</taxon>
        <taxon>Pseudomonadati</taxon>
        <taxon>Pseudomonadota</taxon>
        <taxon>Alphaproteobacteria</taxon>
        <taxon>Parvularculales</taxon>
        <taxon>Parvularculaceae</taxon>
        <taxon>Aquisalinus</taxon>
    </lineage>
</organism>
<proteinExistence type="predicted"/>
<keyword evidence="2" id="KW-0812">Transmembrane</keyword>
<dbReference type="RefSeq" id="WP_188159285.1">
    <property type="nucleotide sequence ID" value="NZ_BMGH01000001.1"/>
</dbReference>
<dbReference type="EMBL" id="BMGH01000001">
    <property type="protein sequence ID" value="GGC95389.1"/>
    <property type="molecule type" value="Genomic_DNA"/>
</dbReference>
<comment type="caution">
    <text evidence="3">The sequence shown here is derived from an EMBL/GenBank/DDBJ whole genome shotgun (WGS) entry which is preliminary data.</text>
</comment>
<dbReference type="PANTHER" id="PTHR34219:SF8">
    <property type="entry name" value="PEPSY DOMAIN-CONTAINING PROTEIN"/>
    <property type="match status" value="1"/>
</dbReference>
<evidence type="ECO:0000313" key="4">
    <source>
        <dbReference type="Proteomes" id="UP000613582"/>
    </source>
</evidence>
<evidence type="ECO:0000256" key="2">
    <source>
        <dbReference type="SAM" id="Phobius"/>
    </source>
</evidence>
<name>A0A8J2V4F1_9PROT</name>
<keyword evidence="2" id="KW-1133">Transmembrane helix</keyword>
<feature type="transmembrane region" description="Helical" evidence="2">
    <location>
        <begin position="21"/>
        <end position="43"/>
    </location>
</feature>
<feature type="transmembrane region" description="Helical" evidence="2">
    <location>
        <begin position="196"/>
        <end position="216"/>
    </location>
</feature>
<evidence type="ECO:0000313" key="3">
    <source>
        <dbReference type="EMBL" id="GGC95389.1"/>
    </source>
</evidence>
<reference evidence="3" key="2">
    <citation type="submission" date="2020-09" db="EMBL/GenBank/DDBJ databases">
        <authorList>
            <person name="Sun Q."/>
            <person name="Zhou Y."/>
        </authorList>
    </citation>
    <scope>NUCLEOTIDE SEQUENCE</scope>
    <source>
        <strain evidence="3">CGMCC 1.12921</strain>
    </source>
</reference>
<feature type="region of interest" description="Disordered" evidence="1">
    <location>
        <begin position="366"/>
        <end position="385"/>
    </location>
</feature>
<reference evidence="3" key="1">
    <citation type="journal article" date="2014" name="Int. J. Syst. Evol. Microbiol.">
        <title>Complete genome sequence of Corynebacterium casei LMG S-19264T (=DSM 44701T), isolated from a smear-ripened cheese.</title>
        <authorList>
            <consortium name="US DOE Joint Genome Institute (JGI-PGF)"/>
            <person name="Walter F."/>
            <person name="Albersmeier A."/>
            <person name="Kalinowski J."/>
            <person name="Ruckert C."/>
        </authorList>
    </citation>
    <scope>NUCLEOTIDE SEQUENCE</scope>
    <source>
        <strain evidence="3">CGMCC 1.12921</strain>
    </source>
</reference>
<evidence type="ECO:0000256" key="1">
    <source>
        <dbReference type="SAM" id="MobiDB-lite"/>
    </source>
</evidence>
<accession>A0A8J2V4F1</accession>
<dbReference type="InterPro" id="IPR005625">
    <property type="entry name" value="PepSY-ass_TM"/>
</dbReference>
<gene>
    <name evidence="3" type="ORF">GCM10011342_00250</name>
</gene>